<accession>A0A9D4DSL6</accession>
<gene>
    <name evidence="2" type="ORF">DPMN_189803</name>
</gene>
<protein>
    <submittedName>
        <fullName evidence="2">Uncharacterized protein</fullName>
    </submittedName>
</protein>
<evidence type="ECO:0000256" key="1">
    <source>
        <dbReference type="SAM" id="SignalP"/>
    </source>
</evidence>
<dbReference type="AlphaFoldDB" id="A0A9D4DSL6"/>
<feature type="chain" id="PRO_5038920421" evidence="1">
    <location>
        <begin position="17"/>
        <end position="142"/>
    </location>
</feature>
<dbReference type="EMBL" id="JAIWYP010000010">
    <property type="protein sequence ID" value="KAH3755117.1"/>
    <property type="molecule type" value="Genomic_DNA"/>
</dbReference>
<reference evidence="2" key="2">
    <citation type="submission" date="2020-11" db="EMBL/GenBank/DDBJ databases">
        <authorList>
            <person name="McCartney M.A."/>
            <person name="Auch B."/>
            <person name="Kono T."/>
            <person name="Mallez S."/>
            <person name="Becker A."/>
            <person name="Gohl D.M."/>
            <person name="Silverstein K.A.T."/>
            <person name="Koren S."/>
            <person name="Bechman K.B."/>
            <person name="Herman A."/>
            <person name="Abrahante J.E."/>
            <person name="Garbe J."/>
        </authorList>
    </citation>
    <scope>NUCLEOTIDE SEQUENCE</scope>
    <source>
        <strain evidence="2">Duluth1</strain>
        <tissue evidence="2">Whole animal</tissue>
    </source>
</reference>
<reference evidence="2" key="1">
    <citation type="journal article" date="2019" name="bioRxiv">
        <title>The Genome of the Zebra Mussel, Dreissena polymorpha: A Resource for Invasive Species Research.</title>
        <authorList>
            <person name="McCartney M.A."/>
            <person name="Auch B."/>
            <person name="Kono T."/>
            <person name="Mallez S."/>
            <person name="Zhang Y."/>
            <person name="Obille A."/>
            <person name="Becker A."/>
            <person name="Abrahante J.E."/>
            <person name="Garbe J."/>
            <person name="Badalamenti J.P."/>
            <person name="Herman A."/>
            <person name="Mangelson H."/>
            <person name="Liachko I."/>
            <person name="Sullivan S."/>
            <person name="Sone E.D."/>
            <person name="Koren S."/>
            <person name="Silverstein K.A.T."/>
            <person name="Beckman K.B."/>
            <person name="Gohl D.M."/>
        </authorList>
    </citation>
    <scope>NUCLEOTIDE SEQUENCE</scope>
    <source>
        <strain evidence="2">Duluth1</strain>
        <tissue evidence="2">Whole animal</tissue>
    </source>
</reference>
<organism evidence="2 3">
    <name type="scientific">Dreissena polymorpha</name>
    <name type="common">Zebra mussel</name>
    <name type="synonym">Mytilus polymorpha</name>
    <dbReference type="NCBI Taxonomy" id="45954"/>
    <lineage>
        <taxon>Eukaryota</taxon>
        <taxon>Metazoa</taxon>
        <taxon>Spiralia</taxon>
        <taxon>Lophotrochozoa</taxon>
        <taxon>Mollusca</taxon>
        <taxon>Bivalvia</taxon>
        <taxon>Autobranchia</taxon>
        <taxon>Heteroconchia</taxon>
        <taxon>Euheterodonta</taxon>
        <taxon>Imparidentia</taxon>
        <taxon>Neoheterodontei</taxon>
        <taxon>Myida</taxon>
        <taxon>Dreissenoidea</taxon>
        <taxon>Dreissenidae</taxon>
        <taxon>Dreissena</taxon>
    </lineage>
</organism>
<name>A0A9D4DSL6_DREPO</name>
<sequence length="142" mass="15322">MNAMLIVLAILASCLSVNNTLPSYHVAFLNEGVPFCQFSSWLQWECGHCGDNIQDNHGIHGNHVTTVRKRALCCSAVYMATVSSCLAECQQPNGADHEVGNCLDVCPTKATTSTAPAAASDFAHQQSVDTSHKWFTQILPSI</sequence>
<keyword evidence="3" id="KW-1185">Reference proteome</keyword>
<keyword evidence="1" id="KW-0732">Signal</keyword>
<dbReference type="Proteomes" id="UP000828390">
    <property type="component" value="Unassembled WGS sequence"/>
</dbReference>
<evidence type="ECO:0000313" key="3">
    <source>
        <dbReference type="Proteomes" id="UP000828390"/>
    </source>
</evidence>
<comment type="caution">
    <text evidence="2">The sequence shown here is derived from an EMBL/GenBank/DDBJ whole genome shotgun (WGS) entry which is preliminary data.</text>
</comment>
<proteinExistence type="predicted"/>
<feature type="signal peptide" evidence="1">
    <location>
        <begin position="1"/>
        <end position="16"/>
    </location>
</feature>
<evidence type="ECO:0000313" key="2">
    <source>
        <dbReference type="EMBL" id="KAH3755117.1"/>
    </source>
</evidence>